<evidence type="ECO:0000256" key="9">
    <source>
        <dbReference type="SAM" id="Phobius"/>
    </source>
</evidence>
<evidence type="ECO:0000313" key="11">
    <source>
        <dbReference type="Proteomes" id="UP001515500"/>
    </source>
</evidence>
<evidence type="ECO:0000256" key="6">
    <source>
        <dbReference type="ARBA" id="ARBA00022989"/>
    </source>
</evidence>
<keyword evidence="6 9" id="KW-1133">Transmembrane helix</keyword>
<evidence type="ECO:0000256" key="8">
    <source>
        <dbReference type="ARBA" id="ARBA00023180"/>
    </source>
</evidence>
<dbReference type="GeneID" id="120278682"/>
<evidence type="ECO:0000256" key="4">
    <source>
        <dbReference type="ARBA" id="ARBA00022679"/>
    </source>
</evidence>
<evidence type="ECO:0000256" key="3">
    <source>
        <dbReference type="ARBA" id="ARBA00022676"/>
    </source>
</evidence>
<dbReference type="RefSeq" id="XP_039141345.1">
    <property type="nucleotide sequence ID" value="XM_039285411.1"/>
</dbReference>
<keyword evidence="3" id="KW-0328">Glycosyltransferase</keyword>
<dbReference type="PANTHER" id="PTHR20961">
    <property type="entry name" value="GLYCOSYLTRANSFERASE"/>
    <property type="match status" value="1"/>
</dbReference>
<dbReference type="Pfam" id="PF04577">
    <property type="entry name" value="Glyco_transf_61"/>
    <property type="match status" value="1"/>
</dbReference>
<keyword evidence="7 9" id="KW-0472">Membrane</keyword>
<proteinExistence type="predicted"/>
<dbReference type="InterPro" id="IPR049625">
    <property type="entry name" value="Glyco_transf_61_cat"/>
</dbReference>
<reference evidence="12" key="1">
    <citation type="submission" date="2025-08" db="UniProtKB">
        <authorList>
            <consortium name="RefSeq"/>
        </authorList>
    </citation>
    <scope>IDENTIFICATION</scope>
</reference>
<keyword evidence="11" id="KW-1185">Reference proteome</keyword>
<dbReference type="InterPro" id="IPR007657">
    <property type="entry name" value="Glycosyltransferase_61"/>
</dbReference>
<dbReference type="AlphaFoldDB" id="A0AB40CMN8"/>
<feature type="domain" description="Glycosyltransferase 61 catalytic" evidence="10">
    <location>
        <begin position="244"/>
        <end position="350"/>
    </location>
</feature>
<evidence type="ECO:0000256" key="5">
    <source>
        <dbReference type="ARBA" id="ARBA00022692"/>
    </source>
</evidence>
<keyword evidence="4" id="KW-0808">Transferase</keyword>
<evidence type="ECO:0000313" key="12">
    <source>
        <dbReference type="RefSeq" id="XP_039141345.1"/>
    </source>
</evidence>
<accession>A0AB40CMN8</accession>
<evidence type="ECO:0000259" key="10">
    <source>
        <dbReference type="Pfam" id="PF04577"/>
    </source>
</evidence>
<name>A0AB40CMN8_DIOCR</name>
<dbReference type="GO" id="GO:0000139">
    <property type="term" value="C:Golgi membrane"/>
    <property type="evidence" value="ECO:0007669"/>
    <property type="project" value="UniProtKB-SubCell"/>
</dbReference>
<evidence type="ECO:0000256" key="2">
    <source>
        <dbReference type="ARBA" id="ARBA00004881"/>
    </source>
</evidence>
<keyword evidence="8" id="KW-0325">Glycoprotein</keyword>
<feature type="transmembrane region" description="Helical" evidence="9">
    <location>
        <begin position="21"/>
        <end position="39"/>
    </location>
</feature>
<comment type="subcellular location">
    <subcellularLocation>
        <location evidence="1">Golgi apparatus membrane</location>
        <topology evidence="1">Single-pass type II membrane protein</topology>
    </subcellularLocation>
</comment>
<sequence>MDTKKSSSSSKPSHKQVECTAIYLYTLFSFFFLLTFQSLTITNTSTTTTTSFSYHPLNFHPLKDTKIPPYKHPNKTWFMSTLSGKAINGMPEHFVFPSDHQHPKNNNKILCISPRNKSYAFTTDHHLPENSTAVLPGLTFIADSFYDYENPWHGMNAVAGFFAWMKENECKKPSRFLLFKNGEVVKRVGSWVYNLMKVGLGEEVVLERLEGSNTDHRDHIVCFEKVVMMRRGLGGMSGMMRHGLFEMLRCKAWRYCNGSNSGNGRRGMIKISLVGREGKKRGFKDENGVKYVMKKECDKLDGCSFSFIRFTSNMSFCDQVRIMRNTNILATTHGAQLTNMMFMQKGSSVMEMFPTGWLEAAGVGQFIYHWFASWSEMRHEGAWRDNNGFNCSGTPFINKTRSACFAMQKDQQVGVNVTYLASWLTKVIHHHINSTRLVDESMSHKSSMPCSCD</sequence>
<gene>
    <name evidence="12" type="primary">LOC120278682</name>
</gene>
<organism evidence="11 12">
    <name type="scientific">Dioscorea cayennensis subsp. rotundata</name>
    <name type="common">White Guinea yam</name>
    <name type="synonym">Dioscorea rotundata</name>
    <dbReference type="NCBI Taxonomy" id="55577"/>
    <lineage>
        <taxon>Eukaryota</taxon>
        <taxon>Viridiplantae</taxon>
        <taxon>Streptophyta</taxon>
        <taxon>Embryophyta</taxon>
        <taxon>Tracheophyta</taxon>
        <taxon>Spermatophyta</taxon>
        <taxon>Magnoliopsida</taxon>
        <taxon>Liliopsida</taxon>
        <taxon>Dioscoreales</taxon>
        <taxon>Dioscoreaceae</taxon>
        <taxon>Dioscorea</taxon>
    </lineage>
</organism>
<dbReference type="PANTHER" id="PTHR20961:SF38">
    <property type="entry name" value="PROTEIN O-LINKED-MANNOSE BETA-1,4-N-ACETYLGLUCOSAMINYLTRANSFERASE 2"/>
    <property type="match status" value="1"/>
</dbReference>
<dbReference type="GO" id="GO:0016763">
    <property type="term" value="F:pentosyltransferase activity"/>
    <property type="evidence" value="ECO:0007669"/>
    <property type="project" value="UniProtKB-ARBA"/>
</dbReference>
<keyword evidence="5 9" id="KW-0812">Transmembrane</keyword>
<dbReference type="Proteomes" id="UP001515500">
    <property type="component" value="Chromosome 16"/>
</dbReference>
<comment type="pathway">
    <text evidence="2">Glycan metabolism.</text>
</comment>
<evidence type="ECO:0000256" key="7">
    <source>
        <dbReference type="ARBA" id="ARBA00023136"/>
    </source>
</evidence>
<evidence type="ECO:0000256" key="1">
    <source>
        <dbReference type="ARBA" id="ARBA00004323"/>
    </source>
</evidence>
<protein>
    <submittedName>
        <fullName evidence="12">Uncharacterized protein LOC120278682</fullName>
    </submittedName>
</protein>